<proteinExistence type="predicted"/>
<gene>
    <name evidence="2" type="primary">g5806</name>
    <name evidence="2" type="ORF">VP750_LOCUS4973</name>
</gene>
<dbReference type="InterPro" id="IPR044160">
    <property type="entry name" value="TGD4-like"/>
</dbReference>
<feature type="compositionally biased region" description="Low complexity" evidence="1">
    <location>
        <begin position="657"/>
        <end position="675"/>
    </location>
</feature>
<feature type="region of interest" description="Disordered" evidence="1">
    <location>
        <begin position="759"/>
        <end position="780"/>
    </location>
</feature>
<evidence type="ECO:0000313" key="2">
    <source>
        <dbReference type="EMBL" id="CAL5223314.1"/>
    </source>
</evidence>
<dbReference type="Proteomes" id="UP001497392">
    <property type="component" value="Unassembled WGS sequence"/>
</dbReference>
<comment type="caution">
    <text evidence="2">The sequence shown here is derived from an EMBL/GenBank/DDBJ whole genome shotgun (WGS) entry which is preliminary data.</text>
</comment>
<feature type="region of interest" description="Disordered" evidence="1">
    <location>
        <begin position="653"/>
        <end position="688"/>
    </location>
</feature>
<evidence type="ECO:0000313" key="3">
    <source>
        <dbReference type="Proteomes" id="UP001497392"/>
    </source>
</evidence>
<feature type="compositionally biased region" description="Gly residues" evidence="1">
    <location>
        <begin position="521"/>
        <end position="535"/>
    </location>
</feature>
<feature type="region of interest" description="Disordered" evidence="1">
    <location>
        <begin position="403"/>
        <end position="468"/>
    </location>
</feature>
<organism evidence="2 3">
    <name type="scientific">Coccomyxa viridis</name>
    <dbReference type="NCBI Taxonomy" id="1274662"/>
    <lineage>
        <taxon>Eukaryota</taxon>
        <taxon>Viridiplantae</taxon>
        <taxon>Chlorophyta</taxon>
        <taxon>core chlorophytes</taxon>
        <taxon>Trebouxiophyceae</taxon>
        <taxon>Trebouxiophyceae incertae sedis</taxon>
        <taxon>Coccomyxaceae</taxon>
        <taxon>Coccomyxa</taxon>
    </lineage>
</organism>
<feature type="compositionally biased region" description="Polar residues" evidence="1">
    <location>
        <begin position="451"/>
        <end position="461"/>
    </location>
</feature>
<keyword evidence="3" id="KW-1185">Reference proteome</keyword>
<feature type="region of interest" description="Disordered" evidence="1">
    <location>
        <begin position="167"/>
        <end position="272"/>
    </location>
</feature>
<evidence type="ECO:0000256" key="1">
    <source>
        <dbReference type="SAM" id="MobiDB-lite"/>
    </source>
</evidence>
<dbReference type="PANTHER" id="PTHR34954">
    <property type="entry name" value="EXPRESSED PROTEIN"/>
    <property type="match status" value="1"/>
</dbReference>
<name>A0ABP1FTT5_9CHLO</name>
<protein>
    <submittedName>
        <fullName evidence="2">G5806 protein</fullName>
    </submittedName>
</protein>
<feature type="compositionally biased region" description="Basic and acidic residues" evidence="1">
    <location>
        <begin position="250"/>
        <end position="265"/>
    </location>
</feature>
<feature type="compositionally biased region" description="Low complexity" evidence="1">
    <location>
        <begin position="172"/>
        <end position="193"/>
    </location>
</feature>
<dbReference type="PANTHER" id="PTHR34954:SF3">
    <property type="entry name" value="EXPRESSED PROTEIN"/>
    <property type="match status" value="1"/>
</dbReference>
<accession>A0ABP1FTT5</accession>
<feature type="compositionally biased region" description="Low complexity" evidence="1">
    <location>
        <begin position="210"/>
        <end position="229"/>
    </location>
</feature>
<reference evidence="2 3" key="1">
    <citation type="submission" date="2024-06" db="EMBL/GenBank/DDBJ databases">
        <authorList>
            <person name="Kraege A."/>
            <person name="Thomma B."/>
        </authorList>
    </citation>
    <scope>NUCLEOTIDE SEQUENCE [LARGE SCALE GENOMIC DNA]</scope>
</reference>
<feature type="region of interest" description="Disordered" evidence="1">
    <location>
        <begin position="482"/>
        <end position="536"/>
    </location>
</feature>
<dbReference type="EMBL" id="CAXHTA020000008">
    <property type="protein sequence ID" value="CAL5223314.1"/>
    <property type="molecule type" value="Genomic_DNA"/>
</dbReference>
<feature type="compositionally biased region" description="Low complexity" evidence="1">
    <location>
        <begin position="403"/>
        <end position="412"/>
    </location>
</feature>
<sequence length="896" mass="95118">MPLLPEKLSGRGEVRGAVASQFWDQSVQSPKSLDGLVRTLPCEPPPLSQSASSGLTRSQQMVAAQALDLPFTPAYAADEGGVVLDRVYARVGGRTWWANVSGRARLQRMLKQHKEGAGGKEVFQDLSNFGLCTRTRQRFGRNTTLNTCLEAPNVQTAFDNLETRWNSRHADSPAASREAAARPAAAASDSTTSNPISSPAPEGTTEHTGAEQGSTQAAAEQAAASSSSAPEGDQTEGGVAGDADSAVGLEGDRDRRTEAPRRAARDCPLGPPLKGRVWLKHQTTGHDLVGSIAWNEEALDSAASYCRVPMSSSLDLASHIRQDGIQYRVGIHQVTADPTEARDSRPKPARSSLHFQGAVAVEGEAMLWKPSASNSLWDARRLPSLPDMGAALNRNSSFEYESAAAAGKAQEPPAEKDNGSRGKPVAVAKQDFALNSDSKGAGREATAPAQPDSNSSEQGQKSAKAEGFSIPVDWSITIDDEGHATVDDAPGRVVAGTDEKHGSEGGQSSRMPNAPADGEGKQNGGKGQMRGGESGGVKERAQDAIAAIRDARELLGEGPKFKDVDSTAINAGLRRTSERLAGADKGIKLLTRELEHGGLQRRLNGPEAAKGGRQRSPYSPWLAQPYLKVIAAVGCLARIPLPQGALRPIRVKRGSKQPAPARQRAAPQPQPLSGRPGSGGLGRLRSLSMNTRNAAERLPRFGREMWEPYLADTLLRVFASCGISGQLGNFTRPFLDFTQGSVRLDLGLTSPQAQWMAKGGSGLSSGNLQQVSEEGSDQVGGSGFLDSPYKHRAFALEGRGIWHALSMSATQQVYGPLRARADLRVALESPPAAGPAEEAGRATLEGAWKAVRTLRATQLESIFGLDCVVPNTKGAARVAGWWSPSRKEAMMELRLF</sequence>